<accession>A0A9X5R0M7</accession>
<organism evidence="2">
    <name type="scientific">Cutibacterium granulosum DSM 20700</name>
    <dbReference type="NCBI Taxonomy" id="1160719"/>
    <lineage>
        <taxon>Bacteria</taxon>
        <taxon>Bacillati</taxon>
        <taxon>Actinomycetota</taxon>
        <taxon>Actinomycetes</taxon>
        <taxon>Propionibacteriales</taxon>
        <taxon>Propionibacteriaceae</taxon>
        <taxon>Cutibacterium</taxon>
    </lineage>
</organism>
<reference evidence="2" key="1">
    <citation type="submission" date="2014-05" db="EMBL/GenBank/DDBJ databases">
        <authorList>
            <person name="Jahns A.C."/>
            <person name="Eilers H."/>
            <person name="Alexeyev O.A."/>
        </authorList>
    </citation>
    <scope>NUCLEOTIDE SEQUENCE [LARGE SCALE GENOMIC DNA]</scope>
    <source>
        <strain evidence="2">DSM 20700</strain>
    </source>
</reference>
<gene>
    <name evidence="2" type="ORF">L860_09155</name>
</gene>
<protein>
    <submittedName>
        <fullName evidence="2">Uncharacterized protein</fullName>
    </submittedName>
</protein>
<comment type="caution">
    <text evidence="2">The sequence shown here is derived from an EMBL/GenBank/DDBJ whole genome shotgun (WGS) entry which is preliminary data.</text>
</comment>
<feature type="region of interest" description="Disordered" evidence="1">
    <location>
        <begin position="69"/>
        <end position="125"/>
    </location>
</feature>
<dbReference type="AlphaFoldDB" id="A0A9X5R0M7"/>
<evidence type="ECO:0000313" key="2">
    <source>
        <dbReference type="EMBL" id="OCT42590.1"/>
    </source>
</evidence>
<name>A0A9X5R0M7_9ACTN</name>
<evidence type="ECO:0000256" key="1">
    <source>
        <dbReference type="SAM" id="MobiDB-lite"/>
    </source>
</evidence>
<feature type="compositionally biased region" description="Basic and acidic residues" evidence="1">
    <location>
        <begin position="86"/>
        <end position="96"/>
    </location>
</feature>
<proteinExistence type="predicted"/>
<dbReference type="EMBL" id="JNBU01000013">
    <property type="protein sequence ID" value="OCT42590.1"/>
    <property type="molecule type" value="Genomic_DNA"/>
</dbReference>
<sequence length="176" mass="18852">MADKGASAAARGSMTALATFGVVQLVDTDELGMDEWDDDELRDTITNLELNGLVLIQVDQRHLDLASVPRVDGSGSVDDGQTGADGKPRPGVDEPHMPIGDGDSNAGGDESALPRPENDVFPTTQVGSRVSGQCVARQRRVIVNHTGNDHDASCDESARHREQSRRRAKHICMVLV</sequence>